<gene>
    <name evidence="2" type="ORF">B0J12DRAFT_699806</name>
</gene>
<evidence type="ECO:0000256" key="1">
    <source>
        <dbReference type="SAM" id="MobiDB-lite"/>
    </source>
</evidence>
<evidence type="ECO:0000313" key="2">
    <source>
        <dbReference type="EMBL" id="KAH7049158.1"/>
    </source>
</evidence>
<feature type="region of interest" description="Disordered" evidence="1">
    <location>
        <begin position="239"/>
        <end position="291"/>
    </location>
</feature>
<keyword evidence="3" id="KW-1185">Reference proteome</keyword>
<dbReference type="Proteomes" id="UP000774617">
    <property type="component" value="Unassembled WGS sequence"/>
</dbReference>
<name>A0ABQ8GC87_9PEZI</name>
<dbReference type="EMBL" id="JAGTJR010000014">
    <property type="protein sequence ID" value="KAH7049158.1"/>
    <property type="molecule type" value="Genomic_DNA"/>
</dbReference>
<protein>
    <recommendedName>
        <fullName evidence="4">F-box domain-containing protein</fullName>
    </recommendedName>
</protein>
<evidence type="ECO:0008006" key="4">
    <source>
        <dbReference type="Google" id="ProtNLM"/>
    </source>
</evidence>
<feature type="compositionally biased region" description="Low complexity" evidence="1">
    <location>
        <begin position="258"/>
        <end position="287"/>
    </location>
</feature>
<organism evidence="2 3">
    <name type="scientific">Macrophomina phaseolina</name>
    <dbReference type="NCBI Taxonomy" id="35725"/>
    <lineage>
        <taxon>Eukaryota</taxon>
        <taxon>Fungi</taxon>
        <taxon>Dikarya</taxon>
        <taxon>Ascomycota</taxon>
        <taxon>Pezizomycotina</taxon>
        <taxon>Dothideomycetes</taxon>
        <taxon>Dothideomycetes incertae sedis</taxon>
        <taxon>Botryosphaeriales</taxon>
        <taxon>Botryosphaeriaceae</taxon>
        <taxon>Macrophomina</taxon>
    </lineage>
</organism>
<accession>A0ABQ8GC87</accession>
<sequence length="392" mass="43083">MAITMDKNPEKPRRLPAKVLEKIICEMADKPLELRCLARVSRSFQPIAEKQLYASVDISSVEQMATFVQALEKRPARRAYVRTCRIQSTPGGEDTDEAREWLSCNVYANIAALENLEDLSITSDALLESAQTCCDGQPQEEQDVLEAFLFKASLAITPPELRTWPHLTSIELHYLAAAALPSTTSFLFPSTKRWAFPDPSFLFLSPTLRHITIHDAIFSDTCGAALLCWSAAAATHSSHTSTPSDYDDEAPPPPSPSSDPTSDRIPPPRLRSSTASTTTPPTPTASLNPSYTHTTPLQSLRLLNTSITLRALRTLLSAPRALRHLSIAEGPGSRARGLDALGTYVARDVQEWCKCVFEQQGDSLEVLEVAGGDLECRKGIGRKALDLREWGR</sequence>
<proteinExistence type="predicted"/>
<evidence type="ECO:0000313" key="3">
    <source>
        <dbReference type="Proteomes" id="UP000774617"/>
    </source>
</evidence>
<reference evidence="2 3" key="1">
    <citation type="journal article" date="2021" name="Nat. Commun.">
        <title>Genetic determinants of endophytism in the Arabidopsis root mycobiome.</title>
        <authorList>
            <person name="Mesny F."/>
            <person name="Miyauchi S."/>
            <person name="Thiergart T."/>
            <person name="Pickel B."/>
            <person name="Atanasova L."/>
            <person name="Karlsson M."/>
            <person name="Huettel B."/>
            <person name="Barry K.W."/>
            <person name="Haridas S."/>
            <person name="Chen C."/>
            <person name="Bauer D."/>
            <person name="Andreopoulos W."/>
            <person name="Pangilinan J."/>
            <person name="LaButti K."/>
            <person name="Riley R."/>
            <person name="Lipzen A."/>
            <person name="Clum A."/>
            <person name="Drula E."/>
            <person name="Henrissat B."/>
            <person name="Kohler A."/>
            <person name="Grigoriev I.V."/>
            <person name="Martin F.M."/>
            <person name="Hacquard S."/>
        </authorList>
    </citation>
    <scope>NUCLEOTIDE SEQUENCE [LARGE SCALE GENOMIC DNA]</scope>
    <source>
        <strain evidence="2 3">MPI-SDFR-AT-0080</strain>
    </source>
</reference>
<comment type="caution">
    <text evidence="2">The sequence shown here is derived from an EMBL/GenBank/DDBJ whole genome shotgun (WGS) entry which is preliminary data.</text>
</comment>